<dbReference type="Gene3D" id="3.40.1810.10">
    <property type="entry name" value="Transcription factor, MADS-box"/>
    <property type="match status" value="1"/>
</dbReference>
<dbReference type="Gramene" id="TraesSTA3D03G01989470.1">
    <property type="protein sequence ID" value="TraesSTA3D03G01989470.1.CDS1"/>
    <property type="gene ID" value="TraesSTA3D03G01989470"/>
</dbReference>
<dbReference type="PANTHER" id="PTHR11945:SF612">
    <property type="entry name" value="MADS-BOX DOMAIN-CONTAINING PROTEIN"/>
    <property type="match status" value="1"/>
</dbReference>
<dbReference type="Gramene" id="TraesARI3D03G02028850.1">
    <property type="protein sequence ID" value="TraesARI3D03G02028850.1.CDS1"/>
    <property type="gene ID" value="TraesARI3D03G02028850"/>
</dbReference>
<dbReference type="GO" id="GO:0000978">
    <property type="term" value="F:RNA polymerase II cis-regulatory region sequence-specific DNA binding"/>
    <property type="evidence" value="ECO:0000318"/>
    <property type="project" value="GO_Central"/>
</dbReference>
<evidence type="ECO:0000313" key="8">
    <source>
        <dbReference type="EnsemblPlants" id="TraesCS3D02G513800.1.cds1"/>
    </source>
</evidence>
<reference evidence="8" key="1">
    <citation type="submission" date="2018-08" db="EMBL/GenBank/DDBJ databases">
        <authorList>
            <person name="Rossello M."/>
        </authorList>
    </citation>
    <scope>NUCLEOTIDE SEQUENCE [LARGE SCALE GENOMIC DNA]</scope>
    <source>
        <strain evidence="8">cv. Chinese Spring</strain>
    </source>
</reference>
<dbReference type="Gramene" id="TraesWEE_scaffold_188205_01G000100.1">
    <property type="protein sequence ID" value="TraesWEE_scaffold_188205_01G000100.1"/>
    <property type="gene ID" value="TraesWEE_scaffold_188205_01G000100"/>
</dbReference>
<dbReference type="Gramene" id="TraesCS3D02G513800.1">
    <property type="protein sequence ID" value="TraesCS3D02G513800.1.cds1"/>
    <property type="gene ID" value="TraesCS3D02G513800"/>
</dbReference>
<evidence type="ECO:0000256" key="1">
    <source>
        <dbReference type="ARBA" id="ARBA00004123"/>
    </source>
</evidence>
<dbReference type="InterPro" id="IPR002100">
    <property type="entry name" value="TF_MADSbox"/>
</dbReference>
<proteinExistence type="predicted"/>
<keyword evidence="2" id="KW-0805">Transcription regulation</keyword>
<dbReference type="GO" id="GO:0006357">
    <property type="term" value="P:regulation of transcription by RNA polymerase II"/>
    <property type="evidence" value="ECO:0000318"/>
    <property type="project" value="GO_Central"/>
</dbReference>
<organism evidence="8">
    <name type="scientific">Triticum aestivum</name>
    <name type="common">Wheat</name>
    <dbReference type="NCBI Taxonomy" id="4565"/>
    <lineage>
        <taxon>Eukaryota</taxon>
        <taxon>Viridiplantae</taxon>
        <taxon>Streptophyta</taxon>
        <taxon>Embryophyta</taxon>
        <taxon>Tracheophyta</taxon>
        <taxon>Spermatophyta</taxon>
        <taxon>Magnoliopsida</taxon>
        <taxon>Liliopsida</taxon>
        <taxon>Poales</taxon>
        <taxon>Poaceae</taxon>
        <taxon>BOP clade</taxon>
        <taxon>Pooideae</taxon>
        <taxon>Triticodae</taxon>
        <taxon>Triticeae</taxon>
        <taxon>Triticinae</taxon>
        <taxon>Triticum</taxon>
    </lineage>
</organism>
<reference evidence="8" key="2">
    <citation type="submission" date="2018-10" db="UniProtKB">
        <authorList>
            <consortium name="EnsemblPlants"/>
        </authorList>
    </citation>
    <scope>IDENTIFICATION</scope>
</reference>
<dbReference type="Gramene" id="TraesNOR3D03G02020910.1">
    <property type="protein sequence ID" value="TraesNOR3D03G02020910.1.CDS1"/>
    <property type="gene ID" value="TraesNOR3D03G02020910"/>
</dbReference>
<dbReference type="Pfam" id="PF00319">
    <property type="entry name" value="SRF-TF"/>
    <property type="match status" value="1"/>
</dbReference>
<dbReference type="SMART" id="SM00432">
    <property type="entry name" value="MADS"/>
    <property type="match status" value="1"/>
</dbReference>
<dbReference type="Gramene" id="TraesJAG3D03G02001430.1">
    <property type="protein sequence ID" value="TraesJAG3D03G02001430.1.CDS1"/>
    <property type="gene ID" value="TraesJAG3D03G02001430"/>
</dbReference>
<feature type="region of interest" description="Disordered" evidence="6">
    <location>
        <begin position="108"/>
        <end position="127"/>
    </location>
</feature>
<dbReference type="GO" id="GO:0046983">
    <property type="term" value="F:protein dimerization activity"/>
    <property type="evidence" value="ECO:0007669"/>
    <property type="project" value="InterPro"/>
</dbReference>
<dbReference type="InterPro" id="IPR036879">
    <property type="entry name" value="TF_MADSbox_sf"/>
</dbReference>
<keyword evidence="5" id="KW-0539">Nucleus</keyword>
<dbReference type="STRING" id="4565.A0A3B6H3K0"/>
<keyword evidence="4" id="KW-0804">Transcription</keyword>
<dbReference type="AlphaFoldDB" id="A0A3B6H3K0"/>
<dbReference type="FunFam" id="3.40.1810.10:FF:000006">
    <property type="entry name" value="Agamous-like MADS-box protein AGL62"/>
    <property type="match status" value="1"/>
</dbReference>
<gene>
    <name evidence="8" type="primary">LOC123075810</name>
</gene>
<evidence type="ECO:0000259" key="7">
    <source>
        <dbReference type="PROSITE" id="PS50066"/>
    </source>
</evidence>
<feature type="domain" description="MADS-box" evidence="7">
    <location>
        <begin position="9"/>
        <end position="69"/>
    </location>
</feature>
<dbReference type="GeneID" id="123075810"/>
<dbReference type="GO" id="GO:0000981">
    <property type="term" value="F:DNA-binding transcription factor activity, RNA polymerase II-specific"/>
    <property type="evidence" value="ECO:0000318"/>
    <property type="project" value="GO_Central"/>
</dbReference>
<dbReference type="Gramene" id="TraesLDM3D03G01992640.1">
    <property type="protein sequence ID" value="TraesLDM3D03G01992640.1.CDS1"/>
    <property type="gene ID" value="TraesLDM3D03G01992640"/>
</dbReference>
<comment type="subcellular location">
    <subcellularLocation>
        <location evidence="1">Nucleus</location>
    </subcellularLocation>
</comment>
<keyword evidence="9" id="KW-1185">Reference proteome</keyword>
<dbReference type="PRINTS" id="PR00404">
    <property type="entry name" value="MADSDOMAIN"/>
</dbReference>
<dbReference type="SMR" id="A0A3B6H3K0"/>
<dbReference type="RefSeq" id="XP_044354264.1">
    <property type="nucleotide sequence ID" value="XM_044498329.1"/>
</dbReference>
<keyword evidence="3" id="KW-0238">DNA-binding</keyword>
<name>A0A3B6H3K0_WHEAT</name>
<dbReference type="Proteomes" id="UP000019116">
    <property type="component" value="Chromosome 3D"/>
</dbReference>
<dbReference type="PROSITE" id="PS50066">
    <property type="entry name" value="MADS_BOX_2"/>
    <property type="match status" value="1"/>
</dbReference>
<dbReference type="OMA" id="AVVNRFM"/>
<evidence type="ECO:0000256" key="5">
    <source>
        <dbReference type="ARBA" id="ARBA00023242"/>
    </source>
</evidence>
<evidence type="ECO:0000256" key="4">
    <source>
        <dbReference type="ARBA" id="ARBA00023163"/>
    </source>
</evidence>
<dbReference type="Gramene" id="TraesCS3D03G1135100.1">
    <property type="protein sequence ID" value="TraesCS3D03G1135100.1.CDS1"/>
    <property type="gene ID" value="TraesCS3D03G1135100"/>
</dbReference>
<dbReference type="Gramene" id="TraesROB_scaffold_030949_01G000300.1">
    <property type="protein sequence ID" value="TraesROB_scaffold_030949_01G000300.1"/>
    <property type="gene ID" value="TraesROB_scaffold_030949_01G000300"/>
</dbReference>
<dbReference type="Gramene" id="TraesCLE_scaffold_113204_01G000100.1">
    <property type="protein sequence ID" value="TraesCLE_scaffold_113204_01G000100.1"/>
    <property type="gene ID" value="TraesCLE_scaffold_113204_01G000100"/>
</dbReference>
<accession>A0A3B6H3K0</accession>
<evidence type="ECO:0000256" key="3">
    <source>
        <dbReference type="ARBA" id="ARBA00023125"/>
    </source>
</evidence>
<protein>
    <recommendedName>
        <fullName evidence="7">MADS-box domain-containing protein</fullName>
    </recommendedName>
</protein>
<dbReference type="Gramene" id="TraesSYM3D03G02019480.1">
    <property type="protein sequence ID" value="TraesSYM3D03G02019480.1.CDS1"/>
    <property type="gene ID" value="TraesSYM3D03G02019480"/>
</dbReference>
<sequence>MAPKRKGGNGRKKTVLLSIVKEDARHVCFSKRKRGLFSKTSALSLLTGAQVAAVIFSPGGKVFSFGHPSVDAVVNRFMAGDAAVVQAAADDNGLQTLQLQHGDMRTELADQKKRKKRAEEALDKERAGGDQIASWLHPDVRDMGHDDMAAFAAALLQVQAAVSGRANQVLVEAFRVDISRMLQVPPPPPPPLQLFGASTIEFGSSSSSANAGMEMQQMQMVMEMPPPPDFPAVMGMQQLVMEMPPQPRFEAAMEMTPLQEFVAGMQKVQRQGLGPNADFPY</sequence>
<dbReference type="EnsemblPlants" id="TraesCS3D02G513800.1">
    <property type="protein sequence ID" value="TraesCS3D02G513800.1.cds1"/>
    <property type="gene ID" value="TraesCS3D02G513800"/>
</dbReference>
<dbReference type="PANTHER" id="PTHR11945">
    <property type="entry name" value="MADS BOX PROTEIN"/>
    <property type="match status" value="1"/>
</dbReference>
<dbReference type="Gramene" id="TraesMAC3D03G01993420.1">
    <property type="protein sequence ID" value="TraesMAC3D03G01993420.1.CDS1"/>
    <property type="gene ID" value="TraesMAC3D03G01993420"/>
</dbReference>
<evidence type="ECO:0000256" key="6">
    <source>
        <dbReference type="SAM" id="MobiDB-lite"/>
    </source>
</evidence>
<dbReference type="GO" id="GO:0005634">
    <property type="term" value="C:nucleus"/>
    <property type="evidence" value="ECO:0007669"/>
    <property type="project" value="UniProtKB-SubCell"/>
</dbReference>
<evidence type="ECO:0000313" key="9">
    <source>
        <dbReference type="Proteomes" id="UP000019116"/>
    </source>
</evidence>
<dbReference type="SUPFAM" id="SSF55455">
    <property type="entry name" value="SRF-like"/>
    <property type="match status" value="1"/>
</dbReference>
<evidence type="ECO:0000256" key="2">
    <source>
        <dbReference type="ARBA" id="ARBA00023015"/>
    </source>
</evidence>
<dbReference type="OrthoDB" id="670178at2759"/>